<feature type="region of interest" description="Disordered" evidence="1">
    <location>
        <begin position="103"/>
        <end position="134"/>
    </location>
</feature>
<organism evidence="2 3">
    <name type="scientific">Microbotryum silenes-dioicae</name>
    <dbReference type="NCBI Taxonomy" id="796604"/>
    <lineage>
        <taxon>Eukaryota</taxon>
        <taxon>Fungi</taxon>
        <taxon>Dikarya</taxon>
        <taxon>Basidiomycota</taxon>
        <taxon>Pucciniomycotina</taxon>
        <taxon>Microbotryomycetes</taxon>
        <taxon>Microbotryales</taxon>
        <taxon>Microbotryaceae</taxon>
        <taxon>Microbotryum</taxon>
    </lineage>
</organism>
<gene>
    <name evidence="2" type="primary">BQ5605_C023g09746</name>
    <name evidence="2" type="ORF">BQ5605_C023G09746</name>
</gene>
<protein>
    <submittedName>
        <fullName evidence="2">BQ5605_C023g09746 protein</fullName>
    </submittedName>
</protein>
<evidence type="ECO:0000313" key="3">
    <source>
        <dbReference type="Proteomes" id="UP000249464"/>
    </source>
</evidence>
<feature type="compositionally biased region" description="Acidic residues" evidence="1">
    <location>
        <begin position="223"/>
        <end position="233"/>
    </location>
</feature>
<dbReference type="Gene3D" id="3.30.710.10">
    <property type="entry name" value="Potassium Channel Kv1.1, Chain A"/>
    <property type="match status" value="1"/>
</dbReference>
<keyword evidence="3" id="KW-1185">Reference proteome</keyword>
<feature type="compositionally biased region" description="Low complexity" evidence="1">
    <location>
        <begin position="204"/>
        <end position="222"/>
    </location>
</feature>
<reference evidence="2 3" key="1">
    <citation type="submission" date="2016-11" db="EMBL/GenBank/DDBJ databases">
        <authorList>
            <person name="Jaros S."/>
            <person name="Januszkiewicz K."/>
            <person name="Wedrychowicz H."/>
        </authorList>
    </citation>
    <scope>NUCLEOTIDE SEQUENCE [LARGE SCALE GENOMIC DNA]</scope>
</reference>
<dbReference type="EMBL" id="FQNC01000085">
    <property type="protein sequence ID" value="SGZ24786.1"/>
    <property type="molecule type" value="Genomic_DNA"/>
</dbReference>
<feature type="compositionally biased region" description="Acidic residues" evidence="1">
    <location>
        <begin position="114"/>
        <end position="125"/>
    </location>
</feature>
<name>A0A2X0MLH5_9BASI</name>
<feature type="compositionally biased region" description="Basic residues" evidence="1">
    <location>
        <begin position="193"/>
        <end position="203"/>
    </location>
</feature>
<dbReference type="AlphaFoldDB" id="A0A2X0MLH5"/>
<accession>A0A2X0MLH5</accession>
<dbReference type="Proteomes" id="UP000249464">
    <property type="component" value="Unassembled WGS sequence"/>
</dbReference>
<proteinExistence type="predicted"/>
<dbReference type="InterPro" id="IPR011333">
    <property type="entry name" value="SKP1/BTB/POZ_sf"/>
</dbReference>
<feature type="region of interest" description="Disordered" evidence="1">
    <location>
        <begin position="183"/>
        <end position="235"/>
    </location>
</feature>
<evidence type="ECO:0000256" key="1">
    <source>
        <dbReference type="SAM" id="MobiDB-lite"/>
    </source>
</evidence>
<evidence type="ECO:0000313" key="2">
    <source>
        <dbReference type="EMBL" id="SGZ24786.1"/>
    </source>
</evidence>
<sequence length="313" mass="35472">MYEDFTFEVEVTRLHIEKDKLLSSTHSSATAHCKFRVTLRAGNELGEVKLQWNGLHRAKHPFDVVFVFPESNRQLWENADFLRVLSVYWKDLLGSGFAESSLCDDNEDKAQESDGQEDMEAEDGKEDGSSTLSNSAIRSCAVPVHRIVIAEDIPQHYEAFRAVLGWLRSTQIEFLALETTTSAADKPKEPTKQKKRRSRKSKSSRTSARPKTSPETASADPSDLPDESDEWSDSSEANDRLLSVCPRSIYRLADYLRLNSLRELAFEDLKGKITAENVASELFLSFTEAYEEVHSFELDLPFETGPRSRSLLR</sequence>